<feature type="region of interest" description="Disordered" evidence="1">
    <location>
        <begin position="298"/>
        <end position="332"/>
    </location>
</feature>
<feature type="region of interest" description="Disordered" evidence="1">
    <location>
        <begin position="1327"/>
        <end position="1373"/>
    </location>
</feature>
<feature type="region of interest" description="Disordered" evidence="1">
    <location>
        <begin position="1222"/>
        <end position="1284"/>
    </location>
</feature>
<dbReference type="SUPFAM" id="SSF47769">
    <property type="entry name" value="SAM/Pointed domain"/>
    <property type="match status" value="1"/>
</dbReference>
<proteinExistence type="predicted"/>
<keyword evidence="3" id="KW-1185">Reference proteome</keyword>
<feature type="compositionally biased region" description="Basic and acidic residues" evidence="1">
    <location>
        <begin position="1032"/>
        <end position="1049"/>
    </location>
</feature>
<feature type="compositionally biased region" description="Low complexity" evidence="1">
    <location>
        <begin position="1165"/>
        <end position="1180"/>
    </location>
</feature>
<feature type="compositionally biased region" description="Polar residues" evidence="1">
    <location>
        <begin position="1439"/>
        <end position="1461"/>
    </location>
</feature>
<feature type="compositionally biased region" description="Polar residues" evidence="1">
    <location>
        <begin position="606"/>
        <end position="635"/>
    </location>
</feature>
<feature type="compositionally biased region" description="Pro residues" evidence="1">
    <location>
        <begin position="816"/>
        <end position="827"/>
    </location>
</feature>
<evidence type="ECO:0008006" key="4">
    <source>
        <dbReference type="Google" id="ProtNLM"/>
    </source>
</evidence>
<accession>A0AAN9G1N3</accession>
<feature type="compositionally biased region" description="Basic and acidic residues" evidence="1">
    <location>
        <begin position="1087"/>
        <end position="1108"/>
    </location>
</feature>
<reference evidence="2 3" key="1">
    <citation type="submission" date="2024-02" db="EMBL/GenBank/DDBJ databases">
        <title>Chromosome-scale genome assembly of the rough periwinkle Littorina saxatilis.</title>
        <authorList>
            <person name="De Jode A."/>
            <person name="Faria R."/>
            <person name="Formenti G."/>
            <person name="Sims Y."/>
            <person name="Smith T.P."/>
            <person name="Tracey A."/>
            <person name="Wood J.M.D."/>
            <person name="Zagrodzka Z.B."/>
            <person name="Johannesson K."/>
            <person name="Butlin R.K."/>
            <person name="Leder E.H."/>
        </authorList>
    </citation>
    <scope>NUCLEOTIDE SEQUENCE [LARGE SCALE GENOMIC DNA]</scope>
    <source>
        <strain evidence="2">Snail1</strain>
        <tissue evidence="2">Muscle</tissue>
    </source>
</reference>
<evidence type="ECO:0000313" key="3">
    <source>
        <dbReference type="Proteomes" id="UP001374579"/>
    </source>
</evidence>
<name>A0AAN9G1N3_9CAEN</name>
<feature type="compositionally biased region" description="Polar residues" evidence="1">
    <location>
        <begin position="1068"/>
        <end position="1081"/>
    </location>
</feature>
<feature type="compositionally biased region" description="Acidic residues" evidence="1">
    <location>
        <begin position="984"/>
        <end position="997"/>
    </location>
</feature>
<feature type="region of interest" description="Disordered" evidence="1">
    <location>
        <begin position="346"/>
        <end position="594"/>
    </location>
</feature>
<sequence length="1543" mass="169076">MEHCAYQYIYKAGDQLTTKQLSDRYSGHLPKLVAVSRGFHGNREMMTFSTGQVLRLQELRLQERALVHDDKKNTLSVPLDYTHLFIVKSHPDQTLTLRQVVEKHSLPVEVKFADPNLHFDPPCTLTFLRIIKVYKEPYFIANTTSDGEILDEVIPIPLYLKRVTFCPVVGIRGQGTPGKELMRRLIHPQSLDRVDFSKDHSDKEMILLSGKPMKANDDIYKNIEANLYISVESSRVTRRQIPPTPLEAPQHKTDTTKMTTSTDERKLSSSPLPKRRQGDQPKPSKHYESMYQFLVTPQSHKTDTTSNDSHKQPSSPLPKRRQGDQPKPSQHHECYQFLPGLQAHKTDKTASSNDGRKIPPSSSPLPQKRQVDQPKGTAVATSHDGNHPLLSRPQAHKTNKTATSNDGHKIPPSSPLPKKRQSRQPEVTAVATSHDGNHPLLSRPQAHKTDKTASSNDGHKIPPSSPLPKKRQGRQPEVTAVATSHDGNHPLLSRPQAHKTNKTATSNDGHKIPPSSPLPKKRQGRQPEVTAEATSHDGNHPLLSRPQAQKTATSTGELRPPPSSPLPKKRQGDQSKPSSSTPHDGDHPLLSQPGYVHRTLFTPAVSNTRRPSLPLPTQASGSHTSNHPPSTTQEPGTHACNHPPPNTQGPGTHACDHPPPTTQGPRTHTSNHPPPTTQGPGTHTSNHPPPTTHGPGTHTCNHPPPTTHGPGTHTCNHPPPTTHGPGTHTCIQPPPRTHTCNHAPPIKQASPEGRRPSLPQLQPYKSATPPPERRRIAPLLEKQPSKDSKSTKPGGLRIPPQLPGKQQSKTSSPTSPETPPYDYPPSNRPCILPPSFQRPDKRHDANSRPKTPVSDKGEGKHLDPRSNPFDYPRPATRVDPSQNPTYDYPRSTPVTAATSSHYDYPRSSAPTSTEHVSDTGMIPQLPSRQHKKTQQHHQPTPTTPVLFESEREGFHAVAKPKGPKQQPNPRYPAKAQDDTPVLSETEDDTDSDSYVDMDDCNIDTYVIVSRDLLDDEMTQKELKAGAGGNIPESHKSSKKEGGTKMEKGRNPLLKFLPKSESVPRMSAALTSELKNTLNQRKMSVDSCGERPRETQPESSKIREEKKNQIESQPKTPPWKMQLKPASKPGNVSQQKGISQILPPTLSKKPRTGSVPTKSMTGQPHAAASGGTSSTETTTTTIRPPKKAPLPVPVTHGQPATKALAEPQSAKLDTPLVVPKLQREENSEISANLEARVGAQVQKAESPDNPATTTIASQQEKSSETPAKLETSVAVPNHKQEEDLENSATTMLAPLQEKYEGPQKANRDTVLYKNLAEVVSDADILPDQTVPSSTRVRGQGKTPGAPSTVVKAEQSSEALPAQNLGTPDKDSAGKVLAEPGYVNQREMAVVGPTSKKNDVAGVPIPPLSNPPPLLPPSRTLLEETPTKQELETVGRNPAQQETVKVNPAQQEAGKQNTAQPRQETVKDNPAQQGLMPLEMMSIADVKSVLSRLNMSKFHDKFEELQVDGKLLSKLDDDVLKEDFNMSRTDRIKLSSFISEGHLPC</sequence>
<dbReference type="InterPro" id="IPR013761">
    <property type="entry name" value="SAM/pointed_sf"/>
</dbReference>
<feature type="region of interest" description="Disordered" evidence="1">
    <location>
        <begin position="1439"/>
        <end position="1470"/>
    </location>
</feature>
<feature type="region of interest" description="Disordered" evidence="1">
    <location>
        <begin position="235"/>
        <end position="285"/>
    </location>
</feature>
<feature type="region of interest" description="Disordered" evidence="1">
    <location>
        <begin position="1019"/>
        <end position="1197"/>
    </location>
</feature>
<evidence type="ECO:0000313" key="2">
    <source>
        <dbReference type="EMBL" id="KAK7091639.1"/>
    </source>
</evidence>
<feature type="compositionally biased region" description="Basic and acidic residues" evidence="1">
    <location>
        <begin position="838"/>
        <end position="864"/>
    </location>
</feature>
<feature type="compositionally biased region" description="Polar residues" evidence="1">
    <location>
        <begin position="892"/>
        <end position="901"/>
    </location>
</feature>
<feature type="compositionally biased region" description="Basic and acidic residues" evidence="1">
    <location>
        <begin position="300"/>
        <end position="311"/>
    </location>
</feature>
<dbReference type="Gene3D" id="1.10.150.50">
    <property type="entry name" value="Transcription Factor, Ets-1"/>
    <property type="match status" value="1"/>
</dbReference>
<organism evidence="2 3">
    <name type="scientific">Littorina saxatilis</name>
    <dbReference type="NCBI Taxonomy" id="31220"/>
    <lineage>
        <taxon>Eukaryota</taxon>
        <taxon>Metazoa</taxon>
        <taxon>Spiralia</taxon>
        <taxon>Lophotrochozoa</taxon>
        <taxon>Mollusca</taxon>
        <taxon>Gastropoda</taxon>
        <taxon>Caenogastropoda</taxon>
        <taxon>Littorinimorpha</taxon>
        <taxon>Littorinoidea</taxon>
        <taxon>Littorinidae</taxon>
        <taxon>Littorina</taxon>
    </lineage>
</organism>
<comment type="caution">
    <text evidence="2">The sequence shown here is derived from an EMBL/GenBank/DDBJ whole genome shotgun (WGS) entry which is preliminary data.</text>
</comment>
<protein>
    <recommendedName>
        <fullName evidence="4">SAM domain-containing protein</fullName>
    </recommendedName>
</protein>
<dbReference type="Proteomes" id="UP001374579">
    <property type="component" value="Unassembled WGS sequence"/>
</dbReference>
<gene>
    <name evidence="2" type="ORF">V1264_009296</name>
</gene>
<feature type="compositionally biased region" description="Polar residues" evidence="1">
    <location>
        <begin position="1248"/>
        <end position="1259"/>
    </location>
</feature>
<feature type="region of interest" description="Disordered" evidence="1">
    <location>
        <begin position="606"/>
        <end position="997"/>
    </location>
</feature>
<dbReference type="EMBL" id="JBAMIC010000022">
    <property type="protein sequence ID" value="KAK7091639.1"/>
    <property type="molecule type" value="Genomic_DNA"/>
</dbReference>
<feature type="compositionally biased region" description="Polar residues" evidence="1">
    <location>
        <begin position="546"/>
        <end position="556"/>
    </location>
</feature>
<evidence type="ECO:0000256" key="1">
    <source>
        <dbReference type="SAM" id="MobiDB-lite"/>
    </source>
</evidence>